<keyword evidence="1" id="KW-0472">Membrane</keyword>
<keyword evidence="1" id="KW-0812">Transmembrane</keyword>
<protein>
    <recommendedName>
        <fullName evidence="4">Pyrroloquinoline-quinone binding quinoprotein</fullName>
    </recommendedName>
</protein>
<proteinExistence type="predicted"/>
<dbReference type="EMBL" id="AP027735">
    <property type="protein sequence ID" value="BDZ56383.1"/>
    <property type="molecule type" value="Genomic_DNA"/>
</dbReference>
<dbReference type="Proteomes" id="UP001321421">
    <property type="component" value="Chromosome"/>
</dbReference>
<dbReference type="InterPro" id="IPR011047">
    <property type="entry name" value="Quinoprotein_ADH-like_sf"/>
</dbReference>
<keyword evidence="1" id="KW-1133">Transmembrane helix</keyword>
<evidence type="ECO:0000313" key="2">
    <source>
        <dbReference type="EMBL" id="BDZ56383.1"/>
    </source>
</evidence>
<evidence type="ECO:0008006" key="4">
    <source>
        <dbReference type="Google" id="ProtNLM"/>
    </source>
</evidence>
<organism evidence="2 3">
    <name type="scientific">Barrientosiimonas endolithica</name>
    <dbReference type="NCBI Taxonomy" id="1535208"/>
    <lineage>
        <taxon>Bacteria</taxon>
        <taxon>Bacillati</taxon>
        <taxon>Actinomycetota</taxon>
        <taxon>Actinomycetes</taxon>
        <taxon>Micrococcales</taxon>
        <taxon>Dermacoccaceae</taxon>
        <taxon>Barrientosiimonas</taxon>
    </lineage>
</organism>
<keyword evidence="3" id="KW-1185">Reference proteome</keyword>
<dbReference type="SUPFAM" id="SSF50998">
    <property type="entry name" value="Quinoprotein alcohol dehydrogenase-like"/>
    <property type="match status" value="1"/>
</dbReference>
<accession>A0ABN6YGL9</accession>
<feature type="transmembrane region" description="Helical" evidence="1">
    <location>
        <begin position="38"/>
        <end position="57"/>
    </location>
</feature>
<reference evidence="3" key="1">
    <citation type="journal article" date="2019" name="Int. J. Syst. Evol. Microbiol.">
        <title>The Global Catalogue of Microorganisms (GCM) 10K type strain sequencing project: providing services to taxonomists for standard genome sequencing and annotation.</title>
        <authorList>
            <consortium name="The Broad Institute Genomics Platform"/>
            <consortium name="The Broad Institute Genome Sequencing Center for Infectious Disease"/>
            <person name="Wu L."/>
            <person name="Ma J."/>
        </authorList>
    </citation>
    <scope>NUCLEOTIDE SEQUENCE [LARGE SCALE GENOMIC DNA]</scope>
    <source>
        <strain evidence="3">NBRC 110608</strain>
    </source>
</reference>
<evidence type="ECO:0000256" key="1">
    <source>
        <dbReference type="SAM" id="Phobius"/>
    </source>
</evidence>
<feature type="transmembrane region" description="Helical" evidence="1">
    <location>
        <begin position="64"/>
        <end position="84"/>
    </location>
</feature>
<name>A0ABN6YGL9_9MICO</name>
<sequence>MPRRLIAPALWIVAGAALAAWAWFGPGVLDGPSRTTGLLPYLLAYCVLTVGAISLVLRLRPGGPWAALAAGLALTVLVLAVPWWSAGRQGQQDVAWSATSDEADAKVVGERLYLLLRSATDGPARLEVRDLPSGAARWGRDLPGATGEQIAAVTDDGAVLVEGSPDGRESVTRFSPQGVRQWSRPETQVLAATPGTTVLQECTERSYRSCRMQGVDVRGRTRWARTYVPEEEVERRVRDGDGPEAPAPSVVALVEPSINDTGTRVTLLDADTGQPRQQVRTAPTGADLAMARGRSVTVLSGLDGACRWQVLDATRTRTTTLPGYCPTASLRSLGPDQLLTGGTVYGPGPRAQVLDLRTARPRTMRYAQSGSTSPLVALDLEGTDPSAVDPFTGRRLWPLGPERTGQQWFVGGAVARLRSLDGEAVNPFLLRDPGRPPRQVELLAPRTGQRLAAVVCDDFTAVDSVGDDWVLVRCGDELRLVAPSG</sequence>
<dbReference type="RefSeq" id="WP_289231950.1">
    <property type="nucleotide sequence ID" value="NZ_AP027735.1"/>
</dbReference>
<gene>
    <name evidence="2" type="ORF">GCM10025872_00400</name>
</gene>
<evidence type="ECO:0000313" key="3">
    <source>
        <dbReference type="Proteomes" id="UP001321421"/>
    </source>
</evidence>